<accession>A0ABV7ZZQ5</accession>
<dbReference type="Gene3D" id="3.30.2310.20">
    <property type="entry name" value="RelE-like"/>
    <property type="match status" value="1"/>
</dbReference>
<organism evidence="3 4">
    <name type="scientific">Saccharospirillum mangrovi</name>
    <dbReference type="NCBI Taxonomy" id="2161747"/>
    <lineage>
        <taxon>Bacteria</taxon>
        <taxon>Pseudomonadati</taxon>
        <taxon>Pseudomonadota</taxon>
        <taxon>Gammaproteobacteria</taxon>
        <taxon>Oceanospirillales</taxon>
        <taxon>Saccharospirillaceae</taxon>
        <taxon>Saccharospirillum</taxon>
    </lineage>
</organism>
<gene>
    <name evidence="3" type="ORF">ACFOOG_14560</name>
</gene>
<dbReference type="PANTHER" id="PTHR33755:SF3">
    <property type="entry name" value="TOXIN"/>
    <property type="match status" value="1"/>
</dbReference>
<evidence type="ECO:0000313" key="4">
    <source>
        <dbReference type="Proteomes" id="UP001595617"/>
    </source>
</evidence>
<dbReference type="PANTHER" id="PTHR33755">
    <property type="entry name" value="TOXIN PARE1-RELATED"/>
    <property type="match status" value="1"/>
</dbReference>
<dbReference type="EMBL" id="JBHRYR010000004">
    <property type="protein sequence ID" value="MFC3854063.1"/>
    <property type="molecule type" value="Genomic_DNA"/>
</dbReference>
<name>A0ABV7ZZQ5_9GAMM</name>
<dbReference type="RefSeq" id="WP_380697961.1">
    <property type="nucleotide sequence ID" value="NZ_JBHRYR010000004.1"/>
</dbReference>
<dbReference type="Proteomes" id="UP001595617">
    <property type="component" value="Unassembled WGS sequence"/>
</dbReference>
<keyword evidence="2" id="KW-1277">Toxin-antitoxin system</keyword>
<dbReference type="InterPro" id="IPR035093">
    <property type="entry name" value="RelE/ParE_toxin_dom_sf"/>
</dbReference>
<reference evidence="4" key="1">
    <citation type="journal article" date="2019" name="Int. J. Syst. Evol. Microbiol.">
        <title>The Global Catalogue of Microorganisms (GCM) 10K type strain sequencing project: providing services to taxonomists for standard genome sequencing and annotation.</title>
        <authorList>
            <consortium name="The Broad Institute Genomics Platform"/>
            <consortium name="The Broad Institute Genome Sequencing Center for Infectious Disease"/>
            <person name="Wu L."/>
            <person name="Ma J."/>
        </authorList>
    </citation>
    <scope>NUCLEOTIDE SEQUENCE [LARGE SCALE GENOMIC DNA]</scope>
    <source>
        <strain evidence="4">IBRC 10765</strain>
    </source>
</reference>
<evidence type="ECO:0000256" key="1">
    <source>
        <dbReference type="ARBA" id="ARBA00006226"/>
    </source>
</evidence>
<proteinExistence type="inferred from homology"/>
<protein>
    <submittedName>
        <fullName evidence="3">Type II toxin-antitoxin system RelE/ParE family toxin</fullName>
    </submittedName>
</protein>
<comment type="similarity">
    <text evidence="1">Belongs to the RelE toxin family.</text>
</comment>
<dbReference type="Pfam" id="PF05016">
    <property type="entry name" value="ParE_toxin"/>
    <property type="match status" value="1"/>
</dbReference>
<evidence type="ECO:0000313" key="3">
    <source>
        <dbReference type="EMBL" id="MFC3854063.1"/>
    </source>
</evidence>
<dbReference type="InterPro" id="IPR051803">
    <property type="entry name" value="TA_system_RelE-like_toxin"/>
</dbReference>
<evidence type="ECO:0000256" key="2">
    <source>
        <dbReference type="ARBA" id="ARBA00022649"/>
    </source>
</evidence>
<comment type="caution">
    <text evidence="3">The sequence shown here is derived from an EMBL/GenBank/DDBJ whole genome shotgun (WGS) entry which is preliminary data.</text>
</comment>
<sequence length="104" mass="12238">MQNKQYKLSRLAQAHLLQIKSYTVENFGEPQWHKYKATLLLGFQTLADNPDLGRRCDDVFHNGFYFPIGKHMAYYTKETDFILIVAVLGQSQLPQKHLTQWHTR</sequence>
<keyword evidence="4" id="KW-1185">Reference proteome</keyword>
<dbReference type="InterPro" id="IPR007712">
    <property type="entry name" value="RelE/ParE_toxin"/>
</dbReference>